<feature type="compositionally biased region" description="Pro residues" evidence="1">
    <location>
        <begin position="1"/>
        <end position="10"/>
    </location>
</feature>
<evidence type="ECO:0000313" key="2">
    <source>
        <dbReference type="EMBL" id="KAK3174241.1"/>
    </source>
</evidence>
<gene>
    <name evidence="2" type="ORF">OEA41_001485</name>
</gene>
<protein>
    <submittedName>
        <fullName evidence="2">Uncharacterized protein</fullName>
    </submittedName>
</protein>
<keyword evidence="3" id="KW-1185">Reference proteome</keyword>
<comment type="caution">
    <text evidence="2">The sequence shown here is derived from an EMBL/GenBank/DDBJ whole genome shotgun (WGS) entry which is preliminary data.</text>
</comment>
<reference evidence="2" key="1">
    <citation type="submission" date="2022-11" db="EMBL/GenBank/DDBJ databases">
        <title>Chromosomal genome sequence assembly and mating type (MAT) locus characterization of the leprose asexual lichenized fungus Lepraria neglecta (Nyl.) Erichsen.</title>
        <authorList>
            <person name="Allen J.L."/>
            <person name="Pfeffer B."/>
        </authorList>
    </citation>
    <scope>NUCLEOTIDE SEQUENCE</scope>
    <source>
        <strain evidence="2">Allen 5258</strain>
    </source>
</reference>
<proteinExistence type="predicted"/>
<organism evidence="2 3">
    <name type="scientific">Lepraria neglecta</name>
    <dbReference type="NCBI Taxonomy" id="209136"/>
    <lineage>
        <taxon>Eukaryota</taxon>
        <taxon>Fungi</taxon>
        <taxon>Dikarya</taxon>
        <taxon>Ascomycota</taxon>
        <taxon>Pezizomycotina</taxon>
        <taxon>Lecanoromycetes</taxon>
        <taxon>OSLEUM clade</taxon>
        <taxon>Lecanoromycetidae</taxon>
        <taxon>Lecanorales</taxon>
        <taxon>Lecanorineae</taxon>
        <taxon>Stereocaulaceae</taxon>
        <taxon>Lepraria</taxon>
    </lineage>
</organism>
<feature type="region of interest" description="Disordered" evidence="1">
    <location>
        <begin position="1"/>
        <end position="29"/>
    </location>
</feature>
<dbReference type="AlphaFoldDB" id="A0AAE0DLJ7"/>
<evidence type="ECO:0000313" key="3">
    <source>
        <dbReference type="Proteomes" id="UP001276659"/>
    </source>
</evidence>
<evidence type="ECO:0000256" key="1">
    <source>
        <dbReference type="SAM" id="MobiDB-lite"/>
    </source>
</evidence>
<dbReference type="EMBL" id="JASNWA010000006">
    <property type="protein sequence ID" value="KAK3174241.1"/>
    <property type="molecule type" value="Genomic_DNA"/>
</dbReference>
<accession>A0AAE0DLJ7</accession>
<sequence length="108" mass="11909">MAFPPPPPPATEKDESPENNDGNMGITPFEKQLCEKTIKATREKCMVEIEKQTQELKVEKKQFWAGKGTVAELEFPNPPGNAGGSTYADAVVLNDSTSMSLAKRRRRA</sequence>
<name>A0AAE0DLJ7_9LECA</name>
<dbReference type="Proteomes" id="UP001276659">
    <property type="component" value="Unassembled WGS sequence"/>
</dbReference>